<accession>A0A5C5CKA9</accession>
<dbReference type="EMBL" id="VEWK01000006">
    <property type="protein sequence ID" value="TNV11698.1"/>
    <property type="molecule type" value="Genomic_DNA"/>
</dbReference>
<protein>
    <submittedName>
        <fullName evidence="1">Uncharacterized protein</fullName>
    </submittedName>
</protein>
<sequence>MKFLPLARARFDLIQSDRCSNHFFDAHLIPKSFHIFRDTLYIFSPGNWLACLIQSASWASSTSSCSWMWT</sequence>
<comment type="caution">
    <text evidence="1">The sequence shown here is derived from an EMBL/GenBank/DDBJ whole genome shotgun (WGS) entry which is preliminary data.</text>
</comment>
<organism evidence="1 2">
    <name type="scientific">Brucella pecoris</name>
    <dbReference type="NCBI Taxonomy" id="867683"/>
    <lineage>
        <taxon>Bacteria</taxon>
        <taxon>Pseudomonadati</taxon>
        <taxon>Pseudomonadota</taxon>
        <taxon>Alphaproteobacteria</taxon>
        <taxon>Hyphomicrobiales</taxon>
        <taxon>Brucellaceae</taxon>
        <taxon>Brucella/Ochrobactrum group</taxon>
        <taxon>Brucella</taxon>
    </lineage>
</organism>
<reference evidence="1 2" key="1">
    <citation type="journal article" date="2011" name="Int. J. Syst. Evol. Microbiol.">
        <title>Ochrobactrum pecoris sp. nov., isolated from farm animals.</title>
        <authorList>
            <person name="Kampfer P."/>
            <person name="Huber B."/>
            <person name="Busse H.J."/>
            <person name="Scholz H.C."/>
            <person name="Tomaso H."/>
            <person name="Hotzel H."/>
            <person name="Melzer F."/>
        </authorList>
    </citation>
    <scope>NUCLEOTIDE SEQUENCE [LARGE SCALE GENOMIC DNA]</scope>
    <source>
        <strain evidence="1 2">08RB2639</strain>
    </source>
</reference>
<evidence type="ECO:0000313" key="1">
    <source>
        <dbReference type="EMBL" id="TNV11698.1"/>
    </source>
</evidence>
<gene>
    <name evidence="1" type="ORF">FIB18_12860</name>
</gene>
<name>A0A5C5CKA9_9HYPH</name>
<dbReference type="Proteomes" id="UP000313390">
    <property type="component" value="Unassembled WGS sequence"/>
</dbReference>
<dbReference type="AlphaFoldDB" id="A0A5C5CKA9"/>
<proteinExistence type="predicted"/>
<evidence type="ECO:0000313" key="2">
    <source>
        <dbReference type="Proteomes" id="UP000313390"/>
    </source>
</evidence>